<keyword evidence="1" id="KW-1133">Transmembrane helix</keyword>
<protein>
    <submittedName>
        <fullName evidence="2">Uncharacterized protein</fullName>
    </submittedName>
</protein>
<reference evidence="2 3" key="1">
    <citation type="journal article" date="2016" name="Biochim. Biophys. Acta">
        <title>Characterization of red-shifted phycobilisomes isolated from the chlorophyll f-containing cyanobacterium Halomicronema hongdechloris.</title>
        <authorList>
            <person name="Li Y."/>
            <person name="Lin Y."/>
            <person name="Garvey C.J."/>
            <person name="Birch D."/>
            <person name="Corkery R.W."/>
            <person name="Loughlin P.C."/>
            <person name="Scheer H."/>
            <person name="Willows R.D."/>
            <person name="Chen M."/>
        </authorList>
    </citation>
    <scope>NUCLEOTIDE SEQUENCE [LARGE SCALE GENOMIC DNA]</scope>
    <source>
        <strain evidence="2 3">C2206</strain>
    </source>
</reference>
<dbReference type="KEGG" id="hhg:XM38_014160"/>
<sequence length="128" mass="14791">MGALVVNTTGSQSNLLRLGLIVVGIGFIWVLSRSRWVNRWLSRGIDWALQHWTRLNVRDYASLLQLSQDYQVSELLIVYGRWSTVSELDFRQANLAGEVAHQDAMAEQARVVSEQTRRDVRSRWQEPH</sequence>
<accession>A0A1Z3HK65</accession>
<name>A0A1Z3HK65_9CYAN</name>
<keyword evidence="1" id="KW-0812">Transmembrane</keyword>
<dbReference type="AlphaFoldDB" id="A0A1Z3HK65"/>
<keyword evidence="1" id="KW-0472">Membrane</keyword>
<proteinExistence type="predicted"/>
<feature type="transmembrane region" description="Helical" evidence="1">
    <location>
        <begin position="15"/>
        <end position="32"/>
    </location>
</feature>
<keyword evidence="3" id="KW-1185">Reference proteome</keyword>
<dbReference type="Proteomes" id="UP000191901">
    <property type="component" value="Chromosome"/>
</dbReference>
<evidence type="ECO:0000313" key="2">
    <source>
        <dbReference type="EMBL" id="ASC70477.1"/>
    </source>
</evidence>
<evidence type="ECO:0000256" key="1">
    <source>
        <dbReference type="SAM" id="Phobius"/>
    </source>
</evidence>
<dbReference type="RefSeq" id="WP_202978843.1">
    <property type="nucleotide sequence ID" value="NZ_CP021983.2"/>
</dbReference>
<gene>
    <name evidence="2" type="ORF">XM38_014160</name>
</gene>
<dbReference type="EMBL" id="CP021983">
    <property type="protein sequence ID" value="ASC70477.1"/>
    <property type="molecule type" value="Genomic_DNA"/>
</dbReference>
<evidence type="ECO:0000313" key="3">
    <source>
        <dbReference type="Proteomes" id="UP000191901"/>
    </source>
</evidence>
<organism evidence="2 3">
    <name type="scientific">Halomicronema hongdechloris C2206</name>
    <dbReference type="NCBI Taxonomy" id="1641165"/>
    <lineage>
        <taxon>Bacteria</taxon>
        <taxon>Bacillati</taxon>
        <taxon>Cyanobacteriota</taxon>
        <taxon>Cyanophyceae</taxon>
        <taxon>Nodosilineales</taxon>
        <taxon>Nodosilineaceae</taxon>
        <taxon>Halomicronema</taxon>
    </lineage>
</organism>